<gene>
    <name evidence="2" type="ORF">PO587_19990</name>
</gene>
<evidence type="ECO:0000313" key="2">
    <source>
        <dbReference type="EMBL" id="MDC2956754.1"/>
    </source>
</evidence>
<sequence>MSTDTGHSGIVHWRRSVWNGARCEPLLVSLRPGDLQVRDRSLGTVLQADPRAVSGRLTRFGTLVLTVEGRRYALVGRGASLSPAPSADQQRALEDTGSGSPSPAAAGGAVDQLLNGGAAARMRDWHARLAAAGARLS</sequence>
<evidence type="ECO:0000313" key="3">
    <source>
        <dbReference type="Proteomes" id="UP001221328"/>
    </source>
</evidence>
<dbReference type="RefSeq" id="WP_272176091.1">
    <property type="nucleotide sequence ID" value="NZ_JAQOSK010000007.1"/>
</dbReference>
<dbReference type="Proteomes" id="UP001221328">
    <property type="component" value="Unassembled WGS sequence"/>
</dbReference>
<comment type="caution">
    <text evidence="2">The sequence shown here is derived from an EMBL/GenBank/DDBJ whole genome shotgun (WGS) entry which is preliminary data.</text>
</comment>
<accession>A0ABT5FW40</accession>
<feature type="compositionally biased region" description="Low complexity" evidence="1">
    <location>
        <begin position="97"/>
        <end position="109"/>
    </location>
</feature>
<feature type="region of interest" description="Disordered" evidence="1">
    <location>
        <begin position="78"/>
        <end position="109"/>
    </location>
</feature>
<protein>
    <submittedName>
        <fullName evidence="2">Uncharacterized protein</fullName>
    </submittedName>
</protein>
<evidence type="ECO:0000256" key="1">
    <source>
        <dbReference type="SAM" id="MobiDB-lite"/>
    </source>
</evidence>
<proteinExistence type="predicted"/>
<name>A0ABT5FW40_9ACTN</name>
<dbReference type="EMBL" id="JAQOSK010000007">
    <property type="protein sequence ID" value="MDC2956754.1"/>
    <property type="molecule type" value="Genomic_DNA"/>
</dbReference>
<reference evidence="2 3" key="1">
    <citation type="journal article" date="2015" name="Int. J. Syst. Evol. Microbiol.">
        <title>Streptomyces gilvifuscus sp. nov., an actinomycete that produces antibacterial compounds isolated from soil.</title>
        <authorList>
            <person name="Nguyen T.M."/>
            <person name="Kim J."/>
        </authorList>
    </citation>
    <scope>NUCLEOTIDE SEQUENCE [LARGE SCALE GENOMIC DNA]</scope>
    <source>
        <strain evidence="2 3">T113</strain>
    </source>
</reference>
<keyword evidence="3" id="KW-1185">Reference proteome</keyword>
<organism evidence="2 3">
    <name type="scientific">Streptomyces gilvifuscus</name>
    <dbReference type="NCBI Taxonomy" id="1550617"/>
    <lineage>
        <taxon>Bacteria</taxon>
        <taxon>Bacillati</taxon>
        <taxon>Actinomycetota</taxon>
        <taxon>Actinomycetes</taxon>
        <taxon>Kitasatosporales</taxon>
        <taxon>Streptomycetaceae</taxon>
        <taxon>Streptomyces</taxon>
    </lineage>
</organism>